<evidence type="ECO:0000259" key="5">
    <source>
        <dbReference type="Pfam" id="PF00082"/>
    </source>
</evidence>
<dbReference type="InterPro" id="IPR041469">
    <property type="entry name" value="Subtilisin-like_FN3"/>
</dbReference>
<feature type="domain" description="Subtilisin-like protease fibronectin type-III" evidence="7">
    <location>
        <begin position="392"/>
        <end position="490"/>
    </location>
</feature>
<dbReference type="InterPro" id="IPR037045">
    <property type="entry name" value="S8pro/Inhibitor_I9_sf"/>
</dbReference>
<dbReference type="InterPro" id="IPR036852">
    <property type="entry name" value="Peptidase_S8/S53_dom_sf"/>
</dbReference>
<evidence type="ECO:0000256" key="1">
    <source>
        <dbReference type="ARBA" id="ARBA00004613"/>
    </source>
</evidence>
<dbReference type="GO" id="GO:0005576">
    <property type="term" value="C:extracellular region"/>
    <property type="evidence" value="ECO:0007669"/>
    <property type="project" value="UniProtKB-SubCell"/>
</dbReference>
<keyword evidence="9" id="KW-1185">Reference proteome</keyword>
<keyword evidence="3 4" id="KW-0732">Signal</keyword>
<organism evidence="8 9">
    <name type="scientific">Rubus argutus</name>
    <name type="common">Southern blackberry</name>
    <dbReference type="NCBI Taxonomy" id="59490"/>
    <lineage>
        <taxon>Eukaryota</taxon>
        <taxon>Viridiplantae</taxon>
        <taxon>Streptophyta</taxon>
        <taxon>Embryophyta</taxon>
        <taxon>Tracheophyta</taxon>
        <taxon>Spermatophyta</taxon>
        <taxon>Magnoliopsida</taxon>
        <taxon>eudicotyledons</taxon>
        <taxon>Gunneridae</taxon>
        <taxon>Pentapetalae</taxon>
        <taxon>rosids</taxon>
        <taxon>fabids</taxon>
        <taxon>Rosales</taxon>
        <taxon>Rosaceae</taxon>
        <taxon>Rosoideae</taxon>
        <taxon>Rosoideae incertae sedis</taxon>
        <taxon>Rubus</taxon>
    </lineage>
</organism>
<evidence type="ECO:0000259" key="7">
    <source>
        <dbReference type="Pfam" id="PF17766"/>
    </source>
</evidence>
<dbReference type="InterPro" id="IPR010259">
    <property type="entry name" value="S8pro/Inhibitor_I9"/>
</dbReference>
<comment type="similarity">
    <text evidence="2">Belongs to the peptidase S8 family.</text>
</comment>
<evidence type="ECO:0008006" key="10">
    <source>
        <dbReference type="Google" id="ProtNLM"/>
    </source>
</evidence>
<dbReference type="Gene3D" id="3.30.70.80">
    <property type="entry name" value="Peptidase S8 propeptide/proteinase inhibitor I9"/>
    <property type="match status" value="1"/>
</dbReference>
<evidence type="ECO:0000256" key="2">
    <source>
        <dbReference type="ARBA" id="ARBA00011073"/>
    </source>
</evidence>
<dbReference type="Gene3D" id="2.60.40.2310">
    <property type="match status" value="1"/>
</dbReference>
<dbReference type="AlphaFoldDB" id="A0AAW1VXS9"/>
<comment type="subcellular location">
    <subcellularLocation>
        <location evidence="1">Secreted</location>
    </subcellularLocation>
</comment>
<dbReference type="InterPro" id="IPR000209">
    <property type="entry name" value="Peptidase_S8/S53_dom"/>
</dbReference>
<dbReference type="Pfam" id="PF00082">
    <property type="entry name" value="Peptidase_S8"/>
    <property type="match status" value="1"/>
</dbReference>
<feature type="domain" description="Peptidase S8/S53" evidence="5">
    <location>
        <begin position="133"/>
        <end position="221"/>
    </location>
</feature>
<reference evidence="8 9" key="1">
    <citation type="journal article" date="2023" name="G3 (Bethesda)">
        <title>A chromosome-length genome assembly and annotation of blackberry (Rubus argutus, cv. 'Hillquist').</title>
        <authorList>
            <person name="Bruna T."/>
            <person name="Aryal R."/>
            <person name="Dudchenko O."/>
            <person name="Sargent D.J."/>
            <person name="Mead D."/>
            <person name="Buti M."/>
            <person name="Cavallini A."/>
            <person name="Hytonen T."/>
            <person name="Andres J."/>
            <person name="Pham M."/>
            <person name="Weisz D."/>
            <person name="Mascagni F."/>
            <person name="Usai G."/>
            <person name="Natali L."/>
            <person name="Bassil N."/>
            <person name="Fernandez G.E."/>
            <person name="Lomsadze A."/>
            <person name="Armour M."/>
            <person name="Olukolu B."/>
            <person name="Poorten T."/>
            <person name="Britton C."/>
            <person name="Davik J."/>
            <person name="Ashrafi H."/>
            <person name="Aiden E.L."/>
            <person name="Borodovsky M."/>
            <person name="Worthington M."/>
        </authorList>
    </citation>
    <scope>NUCLEOTIDE SEQUENCE [LARGE SCALE GENOMIC DNA]</scope>
    <source>
        <strain evidence="8">PI 553951</strain>
    </source>
</reference>
<feature type="chain" id="PRO_5043688190" description="Cucumisin" evidence="4">
    <location>
        <begin position="27"/>
        <end position="495"/>
    </location>
</feature>
<name>A0AAW1VXS9_RUBAR</name>
<dbReference type="GO" id="GO:0006508">
    <property type="term" value="P:proteolysis"/>
    <property type="evidence" value="ECO:0007669"/>
    <property type="project" value="InterPro"/>
</dbReference>
<sequence>MSNHRAIILFYVFLILILNKFLLCNAIDEDRKVHIVYLGSLPDNEAYSQLYHHLGILERVVRSNSAVKFLTRSYKRSFNGFAANLTDQERERLASMKEVVSVFPSRTFQLQTTRSWDFIGLDEKIHRNATVESNVIIGVIDSGIWPESESFKDEGLGPAPKKWKGACAGGKNFTCNNKIIGARFYKPADSARDEHGHGTHTASTAAGNAAFETHEAYHAGALGSIFNTSILDIAYGYALPAAGLSYQDYNVVKSYMNSSKDPRANILKSEDIKDPCAPVVASFSSRGPNQILPEIIKPDITAPGVDILAAYLPAAAITAWSMNDTENSPGEFAFGSGHINPLKAINPGLVYEATKEDYIKLLCLLFDEIKVRLISGDKSTCAIGSDSGSPKDHNYPSMVAIVGPMTPFTVKIHRRVINVGLANSTYQAKILSNSQVDIKVMPQVLAFKSLNEEKTFDVSIIGSGIPDGSHVSASLLWYDGTHSVRSPILVRSIAA</sequence>
<dbReference type="Gene3D" id="3.40.50.200">
    <property type="entry name" value="Peptidase S8/S53 domain"/>
    <property type="match status" value="3"/>
</dbReference>
<dbReference type="InterPro" id="IPR045051">
    <property type="entry name" value="SBT"/>
</dbReference>
<dbReference type="Gene3D" id="3.50.30.30">
    <property type="match status" value="1"/>
</dbReference>
<feature type="signal peptide" evidence="4">
    <location>
        <begin position="1"/>
        <end position="26"/>
    </location>
</feature>
<accession>A0AAW1VXS9</accession>
<comment type="caution">
    <text evidence="8">The sequence shown here is derived from an EMBL/GenBank/DDBJ whole genome shotgun (WGS) entry which is preliminary data.</text>
</comment>
<evidence type="ECO:0000256" key="3">
    <source>
        <dbReference type="ARBA" id="ARBA00022729"/>
    </source>
</evidence>
<dbReference type="PANTHER" id="PTHR10795">
    <property type="entry name" value="PROPROTEIN CONVERTASE SUBTILISIN/KEXIN"/>
    <property type="match status" value="1"/>
</dbReference>
<dbReference type="GO" id="GO:0004252">
    <property type="term" value="F:serine-type endopeptidase activity"/>
    <property type="evidence" value="ECO:0007669"/>
    <property type="project" value="InterPro"/>
</dbReference>
<dbReference type="SUPFAM" id="SSF52743">
    <property type="entry name" value="Subtilisin-like"/>
    <property type="match status" value="1"/>
</dbReference>
<dbReference type="Proteomes" id="UP001457282">
    <property type="component" value="Unassembled WGS sequence"/>
</dbReference>
<evidence type="ECO:0000256" key="4">
    <source>
        <dbReference type="SAM" id="SignalP"/>
    </source>
</evidence>
<proteinExistence type="inferred from homology"/>
<protein>
    <recommendedName>
        <fullName evidence="10">Cucumisin</fullName>
    </recommendedName>
</protein>
<evidence type="ECO:0000313" key="9">
    <source>
        <dbReference type="Proteomes" id="UP001457282"/>
    </source>
</evidence>
<dbReference type="EMBL" id="JBEDUW010000007">
    <property type="protein sequence ID" value="KAK9912857.1"/>
    <property type="molecule type" value="Genomic_DNA"/>
</dbReference>
<dbReference type="Pfam" id="PF17766">
    <property type="entry name" value="fn3_6"/>
    <property type="match status" value="1"/>
</dbReference>
<gene>
    <name evidence="8" type="ORF">M0R45_036691</name>
</gene>
<feature type="domain" description="Inhibitor I9" evidence="6">
    <location>
        <begin position="33"/>
        <end position="111"/>
    </location>
</feature>
<evidence type="ECO:0000259" key="6">
    <source>
        <dbReference type="Pfam" id="PF05922"/>
    </source>
</evidence>
<dbReference type="Pfam" id="PF05922">
    <property type="entry name" value="Inhibitor_I9"/>
    <property type="match status" value="1"/>
</dbReference>
<evidence type="ECO:0000313" key="8">
    <source>
        <dbReference type="EMBL" id="KAK9912857.1"/>
    </source>
</evidence>